<evidence type="ECO:0000313" key="1">
    <source>
        <dbReference type="EMBL" id="SVE31569.1"/>
    </source>
</evidence>
<dbReference type="AlphaFoldDB" id="A0A383CHN2"/>
<name>A0A383CHN2_9ZZZZ</name>
<organism evidence="1">
    <name type="scientific">marine metagenome</name>
    <dbReference type="NCBI Taxonomy" id="408172"/>
    <lineage>
        <taxon>unclassified sequences</taxon>
        <taxon>metagenomes</taxon>
        <taxon>ecological metagenomes</taxon>
    </lineage>
</organism>
<gene>
    <name evidence="1" type="ORF">METZ01_LOCUS484423</name>
</gene>
<dbReference type="EMBL" id="UINC01208829">
    <property type="protein sequence ID" value="SVE31569.1"/>
    <property type="molecule type" value="Genomic_DNA"/>
</dbReference>
<proteinExistence type="predicted"/>
<protein>
    <submittedName>
        <fullName evidence="1">Uncharacterized protein</fullName>
    </submittedName>
</protein>
<accession>A0A383CHN2</accession>
<sequence length="92" mass="10779">MNLLCVFTENNTRIDNYPYSFVCAHMKVKENEQSLPGCRFHKGDQETRAVFGVLEVYRNRHAKQDQDKHIEEYCASGLPKIQRPSYLIELLC</sequence>
<reference evidence="1" key="1">
    <citation type="submission" date="2018-05" db="EMBL/GenBank/DDBJ databases">
        <authorList>
            <person name="Lanie J.A."/>
            <person name="Ng W.-L."/>
            <person name="Kazmierczak K.M."/>
            <person name="Andrzejewski T.M."/>
            <person name="Davidsen T.M."/>
            <person name="Wayne K.J."/>
            <person name="Tettelin H."/>
            <person name="Glass J.I."/>
            <person name="Rusch D."/>
            <person name="Podicherti R."/>
            <person name="Tsui H.-C.T."/>
            <person name="Winkler M.E."/>
        </authorList>
    </citation>
    <scope>NUCLEOTIDE SEQUENCE</scope>
</reference>